<feature type="domain" description="FAD dependent oxidoreductase" evidence="2">
    <location>
        <begin position="7"/>
        <end position="345"/>
    </location>
</feature>
<gene>
    <name evidence="3" type="primary">dadA_2</name>
    <name evidence="3" type="ORF">HAPAU_15210</name>
</gene>
<dbReference type="GO" id="GO:0016491">
    <property type="term" value="F:oxidoreductase activity"/>
    <property type="evidence" value="ECO:0007669"/>
    <property type="project" value="UniProtKB-KW"/>
</dbReference>
<dbReference type="EC" id="1.4.99.6" evidence="3"/>
<keyword evidence="1 3" id="KW-0560">Oxidoreductase</keyword>
<dbReference type="PANTHER" id="PTHR13847">
    <property type="entry name" value="SARCOSINE DEHYDROGENASE-RELATED"/>
    <property type="match status" value="1"/>
</dbReference>
<evidence type="ECO:0000313" key="4">
    <source>
        <dbReference type="Proteomes" id="UP000075321"/>
    </source>
</evidence>
<dbReference type="RefSeq" id="WP_066381114.1">
    <property type="nucleotide sequence ID" value="NZ_LTAZ01000004.1"/>
</dbReference>
<evidence type="ECO:0000313" key="3">
    <source>
        <dbReference type="EMBL" id="KYH26423.1"/>
    </source>
</evidence>
<protein>
    <submittedName>
        <fullName evidence="3">D-amino acid dehydrogenase small subunit</fullName>
        <ecNumber evidence="3">1.4.99.6</ecNumber>
    </submittedName>
</protein>
<organism evidence="3 4">
    <name type="scientific">Halalkalicoccus paucihalophilus</name>
    <dbReference type="NCBI Taxonomy" id="1008153"/>
    <lineage>
        <taxon>Archaea</taxon>
        <taxon>Methanobacteriati</taxon>
        <taxon>Methanobacteriota</taxon>
        <taxon>Stenosarchaea group</taxon>
        <taxon>Halobacteria</taxon>
        <taxon>Halobacteriales</taxon>
        <taxon>Halococcaceae</taxon>
        <taxon>Halalkalicoccus</taxon>
    </lineage>
</organism>
<dbReference type="InterPro" id="IPR036188">
    <property type="entry name" value="FAD/NAD-bd_sf"/>
</dbReference>
<dbReference type="Gene3D" id="3.30.9.10">
    <property type="entry name" value="D-Amino Acid Oxidase, subunit A, domain 2"/>
    <property type="match status" value="1"/>
</dbReference>
<evidence type="ECO:0000259" key="2">
    <source>
        <dbReference type="Pfam" id="PF01266"/>
    </source>
</evidence>
<dbReference type="OrthoDB" id="168391at2157"/>
<dbReference type="PANTHER" id="PTHR13847:SF289">
    <property type="entry name" value="GLYCINE OXIDASE"/>
    <property type="match status" value="1"/>
</dbReference>
<dbReference type="EMBL" id="LTAZ01000004">
    <property type="protein sequence ID" value="KYH26423.1"/>
    <property type="molecule type" value="Genomic_DNA"/>
</dbReference>
<accession>A0A151AFP8</accession>
<dbReference type="InterPro" id="IPR006076">
    <property type="entry name" value="FAD-dep_OxRdtase"/>
</dbReference>
<dbReference type="PATRIC" id="fig|1008153.3.peg.1537"/>
<dbReference type="Proteomes" id="UP000075321">
    <property type="component" value="Unassembled WGS sequence"/>
</dbReference>
<dbReference type="SUPFAM" id="SSF51905">
    <property type="entry name" value="FAD/NAD(P)-binding domain"/>
    <property type="match status" value="1"/>
</dbReference>
<proteinExistence type="predicted"/>
<name>A0A151AFP8_9EURY</name>
<reference evidence="3 4" key="1">
    <citation type="submission" date="2016-02" db="EMBL/GenBank/DDBJ databases">
        <title>Genome sequence of Halalkalicoccus paucihalophilus DSM 24557.</title>
        <authorList>
            <person name="Poehlein A."/>
            <person name="Daniel R."/>
        </authorList>
    </citation>
    <scope>NUCLEOTIDE SEQUENCE [LARGE SCALE GENOMIC DNA]</scope>
    <source>
        <strain evidence="3 4">DSM 24557</strain>
    </source>
</reference>
<evidence type="ECO:0000256" key="1">
    <source>
        <dbReference type="ARBA" id="ARBA00023002"/>
    </source>
</evidence>
<dbReference type="Pfam" id="PF01266">
    <property type="entry name" value="DAO"/>
    <property type="match status" value="1"/>
</dbReference>
<sequence length="387" mass="41892">MSTTNDRIVVVGAGVSGLAIARELAPDHDVIVLDKGGIAADTSSRASGMISLSLEPFPDEWASFALSQFRDLDGQGIFSFTERETVRLVPAANADLYTDQAPGGGNFFTRSELEGRYPDSFSDLSAYGGGLVYDGTGSLDALDYAMTLKWAAERAGAEVFRDHEVTDLRVEDGTVTGVETEYGRIDADHVVYATGWKTRELLAEYVEIPVRPLRWNAVVIEPDEPLPTDCPMGSEPTLRVYWRPTDRGNVLVGGNEHLLSDPEGTPMGVEPSFRERVVEDVAPLLSGVASGEVRREDCCPTADCASPDGRPVIDTPEEGPDGLTVVTGLHGRGVMLSPVTGRAVRSLITGETPPFPLVQFRLDRFDDRSAEFDYRSHWGPGEDSSVP</sequence>
<dbReference type="Gene3D" id="3.50.50.60">
    <property type="entry name" value="FAD/NAD(P)-binding domain"/>
    <property type="match status" value="1"/>
</dbReference>
<dbReference type="GO" id="GO:0005737">
    <property type="term" value="C:cytoplasm"/>
    <property type="evidence" value="ECO:0007669"/>
    <property type="project" value="TreeGrafter"/>
</dbReference>
<comment type="caution">
    <text evidence="3">The sequence shown here is derived from an EMBL/GenBank/DDBJ whole genome shotgun (WGS) entry which is preliminary data.</text>
</comment>
<keyword evidence="4" id="KW-1185">Reference proteome</keyword>
<dbReference type="AlphaFoldDB" id="A0A151AFP8"/>